<dbReference type="Gene3D" id="3.30.450.40">
    <property type="match status" value="2"/>
</dbReference>
<dbReference type="GO" id="GO:1902201">
    <property type="term" value="P:negative regulation of bacterial-type flagellum-dependent cell motility"/>
    <property type="evidence" value="ECO:0007669"/>
    <property type="project" value="TreeGrafter"/>
</dbReference>
<dbReference type="Pfam" id="PF13185">
    <property type="entry name" value="GAF_2"/>
    <property type="match status" value="1"/>
</dbReference>
<dbReference type="EMBL" id="CP024955">
    <property type="protein sequence ID" value="ATY86179.1"/>
    <property type="molecule type" value="Genomic_DNA"/>
</dbReference>
<dbReference type="PANTHER" id="PTHR45138">
    <property type="entry name" value="REGULATORY COMPONENTS OF SENSORY TRANSDUCTION SYSTEM"/>
    <property type="match status" value="1"/>
</dbReference>
<evidence type="ECO:0000313" key="2">
    <source>
        <dbReference type="EMBL" id="ATY86179.1"/>
    </source>
</evidence>
<dbReference type="InterPro" id="IPR003018">
    <property type="entry name" value="GAF"/>
</dbReference>
<dbReference type="NCBIfam" id="TIGR00254">
    <property type="entry name" value="GGDEF"/>
    <property type="match status" value="1"/>
</dbReference>
<dbReference type="InterPro" id="IPR050469">
    <property type="entry name" value="Diguanylate_Cyclase"/>
</dbReference>
<dbReference type="SUPFAM" id="SSF55781">
    <property type="entry name" value="GAF domain-like"/>
    <property type="match status" value="2"/>
</dbReference>
<dbReference type="SUPFAM" id="SSF55073">
    <property type="entry name" value="Nucleotide cyclase"/>
    <property type="match status" value="1"/>
</dbReference>
<sequence>METRGLGTRESHHGDDMEKLARVLQGMIGFGNSRVRLQYMVDQMAALLGVALVGIWMEEKTDLIPVAVGGRAADYGRALVFSTREDVPGGQGPSGRAFRERRTVLYDPLRESDRHWRELRERHVLGTSLAVPLVYEHQVFGVIGLYVTRGKSIQPRMRHMMEILAPVLSMMIKDQRDRMLLEERSKGLSTLISAIQVLGRVQSEEELMIEFGDIAIQVLGANGGYIILYDKEERPSLKMFGLLTGYEEELGPLLMRLIRMNPPRGDWLSEPFSYRKRRGRYRDILEQLQFRSGISGQLRVDGQLAGVFTLWSYEPDFFNNKQYVLRALAEEVSTALELLRVRRRLIAGAQTDPLTGLANRTGLQERLDELVAEGRRYTWPFLFVLLDLDHFKQINDTQGHPEGDRLLRVVADHLRRAVRPFDVASRLGGDEFALLLARCSPQTEGIQKRLAALLGELSRAFEGLGVSAGVAAFPDDGDEFRELYRAADQRLYEAKRRGRGQIAWPDEVFQPL</sequence>
<gene>
    <name evidence="2" type="ORF">CVV65_15610</name>
</gene>
<protein>
    <recommendedName>
        <fullName evidence="1">GGDEF domain-containing protein</fullName>
    </recommendedName>
</protein>
<dbReference type="CDD" id="cd01949">
    <property type="entry name" value="GGDEF"/>
    <property type="match status" value="1"/>
</dbReference>
<dbReference type="SMART" id="SM00065">
    <property type="entry name" value="GAF"/>
    <property type="match status" value="2"/>
</dbReference>
<dbReference type="InterPro" id="IPR029787">
    <property type="entry name" value="Nucleotide_cyclase"/>
</dbReference>
<organism evidence="2 3">
    <name type="scientific">Kyrpidia spormannii</name>
    <dbReference type="NCBI Taxonomy" id="2055160"/>
    <lineage>
        <taxon>Bacteria</taxon>
        <taxon>Bacillati</taxon>
        <taxon>Bacillota</taxon>
        <taxon>Bacilli</taxon>
        <taxon>Bacillales</taxon>
        <taxon>Alicyclobacillaceae</taxon>
        <taxon>Kyrpidia</taxon>
    </lineage>
</organism>
<feature type="domain" description="GGDEF" evidence="1">
    <location>
        <begin position="379"/>
        <end position="507"/>
    </location>
</feature>
<dbReference type="AlphaFoldDB" id="A0A2K8NA13"/>
<evidence type="ECO:0000313" key="3">
    <source>
        <dbReference type="Proteomes" id="UP000231932"/>
    </source>
</evidence>
<dbReference type="Pfam" id="PF00990">
    <property type="entry name" value="GGDEF"/>
    <property type="match status" value="1"/>
</dbReference>
<keyword evidence="3" id="KW-1185">Reference proteome</keyword>
<dbReference type="InterPro" id="IPR043128">
    <property type="entry name" value="Rev_trsase/Diguanyl_cyclase"/>
</dbReference>
<dbReference type="InterPro" id="IPR000160">
    <property type="entry name" value="GGDEF_dom"/>
</dbReference>
<dbReference type="PANTHER" id="PTHR45138:SF9">
    <property type="entry name" value="DIGUANYLATE CYCLASE DGCM-RELATED"/>
    <property type="match status" value="1"/>
</dbReference>
<name>A0A2K8NA13_9BACL</name>
<dbReference type="InterPro" id="IPR029016">
    <property type="entry name" value="GAF-like_dom_sf"/>
</dbReference>
<dbReference type="GO" id="GO:0043709">
    <property type="term" value="P:cell adhesion involved in single-species biofilm formation"/>
    <property type="evidence" value="ECO:0007669"/>
    <property type="project" value="TreeGrafter"/>
</dbReference>
<dbReference type="PROSITE" id="PS50887">
    <property type="entry name" value="GGDEF"/>
    <property type="match status" value="1"/>
</dbReference>
<dbReference type="GO" id="GO:0005886">
    <property type="term" value="C:plasma membrane"/>
    <property type="evidence" value="ECO:0007669"/>
    <property type="project" value="TreeGrafter"/>
</dbReference>
<dbReference type="Proteomes" id="UP000231932">
    <property type="component" value="Chromosome"/>
</dbReference>
<dbReference type="Gene3D" id="3.30.70.270">
    <property type="match status" value="1"/>
</dbReference>
<proteinExistence type="predicted"/>
<dbReference type="SMART" id="SM00267">
    <property type="entry name" value="GGDEF"/>
    <property type="match status" value="1"/>
</dbReference>
<dbReference type="GO" id="GO:0052621">
    <property type="term" value="F:diguanylate cyclase activity"/>
    <property type="evidence" value="ECO:0007669"/>
    <property type="project" value="TreeGrafter"/>
</dbReference>
<dbReference type="KEGG" id="kyr:CVV65_15610"/>
<reference evidence="3" key="1">
    <citation type="submission" date="2017-11" db="EMBL/GenBank/DDBJ databases">
        <title>Complete Genome Sequence of Kyrpidia sp. Strain EA-1, a thermophilic, hydrogen-oxidizing Bacterium, isolated from the Azores.</title>
        <authorList>
            <person name="Reiner J.E."/>
            <person name="Lapp C.J."/>
            <person name="Bunk B."/>
            <person name="Gescher J."/>
        </authorList>
    </citation>
    <scope>NUCLEOTIDE SEQUENCE [LARGE SCALE GENOMIC DNA]</scope>
    <source>
        <strain evidence="3">EA-1</strain>
    </source>
</reference>
<accession>A0A2K8NA13</accession>
<evidence type="ECO:0000259" key="1">
    <source>
        <dbReference type="PROSITE" id="PS50887"/>
    </source>
</evidence>